<feature type="domain" description="Helicase ATP-binding" evidence="1">
    <location>
        <begin position="50"/>
        <end position="264"/>
    </location>
</feature>
<dbReference type="RefSeq" id="WP_167704637.1">
    <property type="nucleotide sequence ID" value="NZ_CP118173.1"/>
</dbReference>
<sequence length="908" mass="104261">MKIKFENLEYQQQAISAVEEVFIGCKKNTPRSSFYEGVYRNVSSLIDDEIFTNIKNIIDKNGFTEAIAKFSKQKDICIEMETGTGKTLVYLQTIYQLAKTYQFSKFIIVVPSIAIREGVKSSFAMFKTTLESLYQTKVACHTYVGKESSNMVYRFIQDNNPQILLMTLQSFISDKNLLNRKESEKTLFPNKSLLETIAMINPIVILDEPQLKASTDNAKEALDGLNALMTIRYSATHKKIFNLLYRLTPYDSYNQRLVKKISVLTVDAINDQSSYRIEVESINIDPKGKKYPTATLKVWKTKKSEDKEVALALVKVSKDDDLSEKTSNSIYKGFVVETISKPIGSAGFIQFKNGVKLHEGVRGDINKELRFEQQLYWLIILHLRKKERLQAKGVKCLSLIFIDKVANYIAEDGIIKRLFREQYKKAYFNQYQKEVSDATITAIQGSYFAKSDKITNKDDLKAIYDLILRDKERLLSFEEPVEFIFSHTALGVGWDNPNIFNIATLNETQSLIKKRQEIGRGLRLCVDQQGRRVRDGDYTQNLDTIINNLTIIPNQSYEQFVKEYQSELDEDLESSSQERIEIDQIKEGVVVGTCTIKRQDKHFESSSFKAFWQRLAKKTKYSIFFDEEELIKQILEEANKIEVPKPQIKAKHYGISAQKVIDSASETPEYRMVGEYEGEGTVDYQATFSPLDLIKELSEEGFISFKSAITILKEIDPQAKEQLLHNPHVFLTLLKKIVKDVAVQNLVRGVKYHAVEDSFALELFKPKLSSKTHNIKGEVMVVPTPNHGVYDHAIIDSEIENQFSLEADHDESIVSFIKFPRWYVIDTPFGNYNPDFGLIFKRRAISSSNEQEFYFVIETKGKSDGSNLKEEEKRKIECAKKHFEALGLNVKYHAPISKFKEVKDKLHG</sequence>
<evidence type="ECO:0000313" key="2">
    <source>
        <dbReference type="EMBL" id="NIZ47828.1"/>
    </source>
</evidence>
<dbReference type="PANTHER" id="PTHR47396:SF1">
    <property type="entry name" value="ATP-DEPENDENT HELICASE IRC3-RELATED"/>
    <property type="match status" value="1"/>
</dbReference>
<evidence type="ECO:0000259" key="1">
    <source>
        <dbReference type="SMART" id="SM00487"/>
    </source>
</evidence>
<dbReference type="InterPro" id="IPR045572">
    <property type="entry name" value="RE_endonuc_C"/>
</dbReference>
<dbReference type="SUPFAM" id="SSF52540">
    <property type="entry name" value="P-loop containing nucleoside triphosphate hydrolases"/>
    <property type="match status" value="1"/>
</dbReference>
<proteinExistence type="predicted"/>
<protein>
    <submittedName>
        <fullName evidence="2">DEAD/DEAH box helicase family protein</fullName>
    </submittedName>
</protein>
<dbReference type="AlphaFoldDB" id="A0A968GE41"/>
<dbReference type="Pfam" id="PF04851">
    <property type="entry name" value="ResIII"/>
    <property type="match status" value="1"/>
</dbReference>
<dbReference type="SMART" id="SM00487">
    <property type="entry name" value="DEXDc"/>
    <property type="match status" value="1"/>
</dbReference>
<dbReference type="GO" id="GO:0015668">
    <property type="term" value="F:type III site-specific deoxyribonuclease activity"/>
    <property type="evidence" value="ECO:0007669"/>
    <property type="project" value="InterPro"/>
</dbReference>
<keyword evidence="2" id="KW-0547">Nucleotide-binding</keyword>
<dbReference type="GO" id="GO:0004386">
    <property type="term" value="F:helicase activity"/>
    <property type="evidence" value="ECO:0007669"/>
    <property type="project" value="UniProtKB-KW"/>
</dbReference>
<gene>
    <name evidence="2" type="ORF">HCT46_07860</name>
</gene>
<accession>A0A968GE41</accession>
<keyword evidence="2" id="KW-0378">Hydrolase</keyword>
<dbReference type="Proteomes" id="UP000752013">
    <property type="component" value="Unassembled WGS sequence"/>
</dbReference>
<keyword evidence="3" id="KW-1185">Reference proteome</keyword>
<dbReference type="GO" id="GO:0005524">
    <property type="term" value="F:ATP binding"/>
    <property type="evidence" value="ECO:0007669"/>
    <property type="project" value="InterPro"/>
</dbReference>
<dbReference type="PANTHER" id="PTHR47396">
    <property type="entry name" value="TYPE I RESTRICTION ENZYME ECOKI R PROTEIN"/>
    <property type="match status" value="1"/>
</dbReference>
<dbReference type="GO" id="GO:0003677">
    <property type="term" value="F:DNA binding"/>
    <property type="evidence" value="ECO:0007669"/>
    <property type="project" value="InterPro"/>
</dbReference>
<dbReference type="InterPro" id="IPR027417">
    <property type="entry name" value="P-loop_NTPase"/>
</dbReference>
<dbReference type="Pfam" id="PF19778">
    <property type="entry name" value="RE_endonuc"/>
    <property type="match status" value="1"/>
</dbReference>
<dbReference type="InterPro" id="IPR006935">
    <property type="entry name" value="Helicase/UvrB_N"/>
</dbReference>
<dbReference type="InterPro" id="IPR050742">
    <property type="entry name" value="Helicase_Restrict-Modif_Enz"/>
</dbReference>
<organism evidence="2 3">
    <name type="scientific">Entomospira nematocerorum</name>
    <dbReference type="NCBI Taxonomy" id="2719987"/>
    <lineage>
        <taxon>Bacteria</taxon>
        <taxon>Pseudomonadati</taxon>
        <taxon>Spirochaetota</taxon>
        <taxon>Spirochaetia</taxon>
        <taxon>Spirochaetales</taxon>
        <taxon>Spirochaetaceae</taxon>
        <taxon>Entomospira</taxon>
    </lineage>
</organism>
<reference evidence="2" key="1">
    <citation type="submission" date="2020-03" db="EMBL/GenBank/DDBJ databases">
        <title>Spirochaetal bacteria isolated from arthropods constitute a novel genus Entomospira genus novum within the order Spirochaetales.</title>
        <authorList>
            <person name="Grana-Miraglia L."/>
            <person name="Sikutova S."/>
            <person name="Fingerle V."/>
            <person name="Sing A."/>
            <person name="Castillo-Ramirez S."/>
            <person name="Margos G."/>
            <person name="Rudolf I."/>
        </authorList>
    </citation>
    <scope>NUCLEOTIDE SEQUENCE</scope>
    <source>
        <strain evidence="2">BR208</strain>
    </source>
</reference>
<name>A0A968GE41_9SPIO</name>
<dbReference type="InterPro" id="IPR014001">
    <property type="entry name" value="Helicase_ATP-bd"/>
</dbReference>
<comment type="caution">
    <text evidence="2">The sequence shown here is derived from an EMBL/GenBank/DDBJ whole genome shotgun (WGS) entry which is preliminary data.</text>
</comment>
<keyword evidence="2" id="KW-0067">ATP-binding</keyword>
<dbReference type="GO" id="GO:0005829">
    <property type="term" value="C:cytosol"/>
    <property type="evidence" value="ECO:0007669"/>
    <property type="project" value="TreeGrafter"/>
</dbReference>
<evidence type="ECO:0000313" key="3">
    <source>
        <dbReference type="Proteomes" id="UP000752013"/>
    </source>
</evidence>
<dbReference type="EMBL" id="JAATLK010000006">
    <property type="protein sequence ID" value="NIZ47828.1"/>
    <property type="molecule type" value="Genomic_DNA"/>
</dbReference>
<keyword evidence="2" id="KW-0347">Helicase</keyword>
<dbReference type="Gene3D" id="3.40.50.300">
    <property type="entry name" value="P-loop containing nucleotide triphosphate hydrolases"/>
    <property type="match status" value="2"/>
</dbReference>